<feature type="transmembrane region" description="Helical" evidence="1">
    <location>
        <begin position="27"/>
        <end position="45"/>
    </location>
</feature>
<feature type="transmembrane region" description="Helical" evidence="1">
    <location>
        <begin position="51"/>
        <end position="78"/>
    </location>
</feature>
<evidence type="ECO:0000313" key="2">
    <source>
        <dbReference type="EMBL" id="EHM43333.1"/>
    </source>
</evidence>
<dbReference type="AlphaFoldDB" id="G9YEZ8"/>
<reference evidence="2 3" key="1">
    <citation type="submission" date="2011-08" db="EMBL/GenBank/DDBJ databases">
        <authorList>
            <person name="Weinstock G."/>
            <person name="Sodergren E."/>
            <person name="Clifton S."/>
            <person name="Fulton L."/>
            <person name="Fulton B."/>
            <person name="Courtney L."/>
            <person name="Fronick C."/>
            <person name="Harrison M."/>
            <person name="Strong C."/>
            <person name="Farmer C."/>
            <person name="Delahaunty K."/>
            <person name="Markovic C."/>
            <person name="Hall O."/>
            <person name="Minx P."/>
            <person name="Tomlinson C."/>
            <person name="Mitreva M."/>
            <person name="Hou S."/>
            <person name="Chen J."/>
            <person name="Wollam A."/>
            <person name="Pepin K.H."/>
            <person name="Johnson M."/>
            <person name="Bhonagiri V."/>
            <person name="Zhang X."/>
            <person name="Suruliraj S."/>
            <person name="Warren W."/>
            <person name="Chinwalla A."/>
            <person name="Mardis E.R."/>
            <person name="Wilson R.K."/>
        </authorList>
    </citation>
    <scope>NUCLEOTIDE SEQUENCE [LARGE SCALE GENOMIC DNA]</scope>
    <source>
        <strain evidence="2 3">F0357</strain>
    </source>
</reference>
<dbReference type="EMBL" id="AGCJ01000009">
    <property type="protein sequence ID" value="EHM43333.1"/>
    <property type="molecule type" value="Genomic_DNA"/>
</dbReference>
<protein>
    <submittedName>
        <fullName evidence="2">Uncharacterized protein</fullName>
    </submittedName>
</protein>
<dbReference type="Proteomes" id="UP000005481">
    <property type="component" value="Unassembled WGS sequence"/>
</dbReference>
<dbReference type="RefSeq" id="WP_006789191.1">
    <property type="nucleotide sequence ID" value="NZ_JH417567.1"/>
</dbReference>
<keyword evidence="1" id="KW-0472">Membrane</keyword>
<proteinExistence type="predicted"/>
<dbReference type="eggNOG" id="ENOG5032VR0">
    <property type="taxonomic scope" value="Bacteria"/>
</dbReference>
<sequence>MRCLIDTGKRIWNGADKSKRRYWVSRGLDTFLILTFVIGFSLGMGSVKIGFYMISFVFICGLPIATVGVILKLTVLVLTFRKDKKLFLKTLSSLAGLLITVGIIGGIYYIGRVMSSVG</sequence>
<dbReference type="STRING" id="861450.HMPREF0080_00208"/>
<keyword evidence="1" id="KW-1133">Transmembrane helix</keyword>
<comment type="caution">
    <text evidence="2">The sequence shown here is derived from an EMBL/GenBank/DDBJ whole genome shotgun (WGS) entry which is preliminary data.</text>
</comment>
<dbReference type="HOGENOM" id="CLU_162457_0_0_9"/>
<gene>
    <name evidence="2" type="ORF">HMPREF0080_00208</name>
</gene>
<evidence type="ECO:0000313" key="3">
    <source>
        <dbReference type="Proteomes" id="UP000005481"/>
    </source>
</evidence>
<evidence type="ECO:0000256" key="1">
    <source>
        <dbReference type="SAM" id="Phobius"/>
    </source>
</evidence>
<feature type="transmembrane region" description="Helical" evidence="1">
    <location>
        <begin position="90"/>
        <end position="111"/>
    </location>
</feature>
<keyword evidence="3" id="KW-1185">Reference proteome</keyword>
<accession>G9YEZ8</accession>
<organism evidence="2 3">
    <name type="scientific">Anaeroglobus geminatus F0357</name>
    <dbReference type="NCBI Taxonomy" id="861450"/>
    <lineage>
        <taxon>Bacteria</taxon>
        <taxon>Bacillati</taxon>
        <taxon>Bacillota</taxon>
        <taxon>Negativicutes</taxon>
        <taxon>Veillonellales</taxon>
        <taxon>Veillonellaceae</taxon>
        <taxon>Anaeroglobus</taxon>
    </lineage>
</organism>
<name>G9YEZ8_9FIRM</name>
<keyword evidence="1" id="KW-0812">Transmembrane</keyword>